<dbReference type="RefSeq" id="WP_141972705.1">
    <property type="nucleotide sequence ID" value="NZ_VFMJ01000001.1"/>
</dbReference>
<dbReference type="Proteomes" id="UP000320710">
    <property type="component" value="Unassembled WGS sequence"/>
</dbReference>
<comment type="caution">
    <text evidence="2">The sequence shown here is derived from an EMBL/GenBank/DDBJ whole genome shotgun (WGS) entry which is preliminary data.</text>
</comment>
<keyword evidence="1" id="KW-0175">Coiled coil</keyword>
<dbReference type="EMBL" id="VFMJ01000001">
    <property type="protein sequence ID" value="TQI87601.1"/>
    <property type="molecule type" value="Genomic_DNA"/>
</dbReference>
<gene>
    <name evidence="2" type="ORF">FHU12_5304</name>
    <name evidence="3" type="ORF">FHU12_5367</name>
</gene>
<dbReference type="AlphaFoldDB" id="A0AA46KAA8"/>
<protein>
    <submittedName>
        <fullName evidence="2">Ead/Ea22-like protein</fullName>
    </submittedName>
</protein>
<evidence type="ECO:0000256" key="1">
    <source>
        <dbReference type="SAM" id="Coils"/>
    </source>
</evidence>
<evidence type="ECO:0000313" key="2">
    <source>
        <dbReference type="EMBL" id="TQI87601.1"/>
    </source>
</evidence>
<organism evidence="2 4">
    <name type="scientific">Serratia marcescens</name>
    <dbReference type="NCBI Taxonomy" id="615"/>
    <lineage>
        <taxon>Bacteria</taxon>
        <taxon>Pseudomonadati</taxon>
        <taxon>Pseudomonadota</taxon>
        <taxon>Gammaproteobacteria</taxon>
        <taxon>Enterobacterales</taxon>
        <taxon>Yersiniaceae</taxon>
        <taxon>Serratia</taxon>
    </lineage>
</organism>
<evidence type="ECO:0000313" key="4">
    <source>
        <dbReference type="Proteomes" id="UP000320710"/>
    </source>
</evidence>
<accession>A0AA46KAA8</accession>
<dbReference type="InterPro" id="IPR025153">
    <property type="entry name" value="Ead_Ea22"/>
</dbReference>
<dbReference type="EMBL" id="VFMJ01000001">
    <property type="protein sequence ID" value="TQI87662.1"/>
    <property type="molecule type" value="Genomic_DNA"/>
</dbReference>
<sequence length="175" mass="19494">MTNAQINELRTAALDATPGPWVWFTSNSMVRLSSVPSGKDGDVLSAFRATDGVPCVSISRCDMEFIAAANPAAILNLLLALEEKERSLISNAVDYEYEALEAKRKLEESERRADNMAALADNYDHHRQRLDQAAHKVIEWCRQEALDRTGKAENAEFYSCVKELRSALAFVEATQ</sequence>
<feature type="coiled-coil region" evidence="1">
    <location>
        <begin position="92"/>
        <end position="136"/>
    </location>
</feature>
<dbReference type="Pfam" id="PF13935">
    <property type="entry name" value="Ead_Ea22"/>
    <property type="match status" value="1"/>
</dbReference>
<proteinExistence type="predicted"/>
<reference evidence="2 4" key="2">
    <citation type="submission" date="2019-07" db="EMBL/GenBank/DDBJ databases">
        <title>Investigation of anaerobic lignin degradation for improved lignocellulosic biofuels.</title>
        <authorList>
            <person name="Deangelis K.PhD."/>
        </authorList>
    </citation>
    <scope>NUCLEOTIDE SEQUENCE [LARGE SCALE GENOMIC DNA]</scope>
    <source>
        <strain evidence="2 4">106R</strain>
    </source>
</reference>
<reference evidence="2 4" key="1">
    <citation type="submission" date="2019-06" db="EMBL/GenBank/DDBJ databases">
        <authorList>
            <person name="Deangelis K."/>
            <person name="Huntemann M."/>
            <person name="Clum A."/>
            <person name="Pillay M."/>
            <person name="Palaniappan K."/>
            <person name="Varghese N."/>
            <person name="Mikhailova N."/>
            <person name="Stamatis D."/>
            <person name="Reddy T."/>
            <person name="Daum C."/>
            <person name="Shapiro N."/>
            <person name="Ivanova N."/>
            <person name="Kyrpides N."/>
            <person name="Woyke T."/>
        </authorList>
    </citation>
    <scope>NUCLEOTIDE SEQUENCE [LARGE SCALE GENOMIC DNA]</scope>
    <source>
        <strain evidence="2 4">106R</strain>
    </source>
</reference>
<evidence type="ECO:0000313" key="3">
    <source>
        <dbReference type="EMBL" id="TQI87662.1"/>
    </source>
</evidence>
<name>A0AA46KAA8_SERMA</name>